<feature type="region of interest" description="Disordered" evidence="1">
    <location>
        <begin position="280"/>
        <end position="315"/>
    </location>
</feature>
<evidence type="ECO:0000313" key="2">
    <source>
        <dbReference type="EMBL" id="VDP86175.1"/>
    </source>
</evidence>
<gene>
    <name evidence="2" type="ORF">ECPE_LOCUS9914</name>
</gene>
<accession>A0A3P8IAJ7</accession>
<evidence type="ECO:0000256" key="1">
    <source>
        <dbReference type="SAM" id="MobiDB-lite"/>
    </source>
</evidence>
<protein>
    <submittedName>
        <fullName evidence="2">Uncharacterized protein</fullName>
    </submittedName>
</protein>
<feature type="compositionally biased region" description="Polar residues" evidence="1">
    <location>
        <begin position="289"/>
        <end position="299"/>
    </location>
</feature>
<proteinExistence type="predicted"/>
<evidence type="ECO:0000313" key="3">
    <source>
        <dbReference type="Proteomes" id="UP000272942"/>
    </source>
</evidence>
<keyword evidence="3" id="KW-1185">Reference proteome</keyword>
<dbReference type="EMBL" id="UZAN01048177">
    <property type="protein sequence ID" value="VDP86175.1"/>
    <property type="molecule type" value="Genomic_DNA"/>
</dbReference>
<reference evidence="2 3" key="1">
    <citation type="submission" date="2018-11" db="EMBL/GenBank/DDBJ databases">
        <authorList>
            <consortium name="Pathogen Informatics"/>
        </authorList>
    </citation>
    <scope>NUCLEOTIDE SEQUENCE [LARGE SCALE GENOMIC DNA]</scope>
    <source>
        <strain evidence="2 3">Egypt</strain>
    </source>
</reference>
<dbReference type="AlphaFoldDB" id="A0A3P8IAJ7"/>
<organism evidence="2 3">
    <name type="scientific">Echinostoma caproni</name>
    <dbReference type="NCBI Taxonomy" id="27848"/>
    <lineage>
        <taxon>Eukaryota</taxon>
        <taxon>Metazoa</taxon>
        <taxon>Spiralia</taxon>
        <taxon>Lophotrochozoa</taxon>
        <taxon>Platyhelminthes</taxon>
        <taxon>Trematoda</taxon>
        <taxon>Digenea</taxon>
        <taxon>Plagiorchiida</taxon>
        <taxon>Echinostomata</taxon>
        <taxon>Echinostomatoidea</taxon>
        <taxon>Echinostomatidae</taxon>
        <taxon>Echinostoma</taxon>
    </lineage>
</organism>
<dbReference type="OrthoDB" id="6264056at2759"/>
<name>A0A3P8IAJ7_9TREM</name>
<dbReference type="Proteomes" id="UP000272942">
    <property type="component" value="Unassembled WGS sequence"/>
</dbReference>
<sequence>MMDEIETRLANESTPLVIVADFTDVQWSRIKAALQQAGLNNLGTTKRCYKDWISEETIRRSILARNARLAGHHNYQRLRREATRSAKADRRKYWNELANKMETAASACHFGDLFRVIRSASVRRQYLQPVLRDSTGGLISDIDGRMTRWVEHFSRLLCHPLGNSVDMHLDMASPYEVGCDPPTMEEIAAVIGRLKSGKAPGTGSAVIGNTIGRMDTHPDTLTLLDSSYLVSNTCVGAAPNSVPHLLIRQESNSHRNCELPPVPSGSDYQDPNVLLASNRLPPALPYNPPSSGTKSSVNPIGTDPPMPNSIPGIASSEPLMSRLSRVSDDPQSESDGLYASVGHSATGCSSMSRDNPPVTLNDTVRTDKTEECILDHAPPIQMIMRDQQLSQCLPPYQDAATESIIQVATPYTNGSGSTEIRTSVDQIRVQFVRHLQIIFHLCDTTTEAQKRDRVFTPKMLTHFLCLTTDIVVKLCEQ</sequence>